<evidence type="ECO:0000256" key="5">
    <source>
        <dbReference type="ARBA" id="ARBA00022598"/>
    </source>
</evidence>
<dbReference type="AlphaFoldDB" id="A0A9D0YV64"/>
<comment type="function">
    <text evidence="14">Cell wall formation.</text>
</comment>
<dbReference type="Pfam" id="PF02875">
    <property type="entry name" value="Mur_ligase_C"/>
    <property type="match status" value="1"/>
</dbReference>
<dbReference type="Gene3D" id="3.40.1190.10">
    <property type="entry name" value="Mur-like, catalytic domain"/>
    <property type="match status" value="1"/>
</dbReference>
<dbReference type="InterPro" id="IPR036615">
    <property type="entry name" value="Mur_ligase_C_dom_sf"/>
</dbReference>
<keyword evidence="10 14" id="KW-0573">Peptidoglycan synthesis</keyword>
<dbReference type="SUPFAM" id="SSF51984">
    <property type="entry name" value="MurCD N-terminal domain"/>
    <property type="match status" value="1"/>
</dbReference>
<organism evidence="18 19">
    <name type="scientific">Candidatus Avichristensenella intestinipullorum</name>
    <dbReference type="NCBI Taxonomy" id="2840693"/>
    <lineage>
        <taxon>Bacteria</taxon>
        <taxon>Bacillati</taxon>
        <taxon>Bacillota</taxon>
        <taxon>Clostridia</taxon>
        <taxon>Candidatus Avichristensenella</taxon>
    </lineage>
</organism>
<proteinExistence type="inferred from homology"/>
<dbReference type="GO" id="GO:0009252">
    <property type="term" value="P:peptidoglycan biosynthetic process"/>
    <property type="evidence" value="ECO:0007669"/>
    <property type="project" value="UniProtKB-UniRule"/>
</dbReference>
<comment type="caution">
    <text evidence="18">The sequence shown here is derived from an EMBL/GenBank/DDBJ whole genome shotgun (WGS) entry which is preliminary data.</text>
</comment>
<evidence type="ECO:0000259" key="17">
    <source>
        <dbReference type="Pfam" id="PF08245"/>
    </source>
</evidence>
<evidence type="ECO:0000259" key="15">
    <source>
        <dbReference type="Pfam" id="PF01225"/>
    </source>
</evidence>
<feature type="domain" description="Mur ligase C-terminal" evidence="16">
    <location>
        <begin position="318"/>
        <end position="447"/>
    </location>
</feature>
<dbReference type="SUPFAM" id="SSF53623">
    <property type="entry name" value="MurD-like peptide ligases, catalytic domain"/>
    <property type="match status" value="1"/>
</dbReference>
<comment type="similarity">
    <text evidence="14">Belongs to the MurCDEF family.</text>
</comment>
<comment type="catalytic activity">
    <reaction evidence="13 14">
        <text>UDP-N-acetyl-alpha-D-muramate + L-alanine + ATP = UDP-N-acetyl-alpha-D-muramoyl-L-alanine + ADP + phosphate + H(+)</text>
        <dbReference type="Rhea" id="RHEA:23372"/>
        <dbReference type="ChEBI" id="CHEBI:15378"/>
        <dbReference type="ChEBI" id="CHEBI:30616"/>
        <dbReference type="ChEBI" id="CHEBI:43474"/>
        <dbReference type="ChEBI" id="CHEBI:57972"/>
        <dbReference type="ChEBI" id="CHEBI:70757"/>
        <dbReference type="ChEBI" id="CHEBI:83898"/>
        <dbReference type="ChEBI" id="CHEBI:456216"/>
        <dbReference type="EC" id="6.3.2.8"/>
    </reaction>
</comment>
<feature type="domain" description="Mur ligase central" evidence="17">
    <location>
        <begin position="116"/>
        <end position="296"/>
    </location>
</feature>
<sequence length="465" mass="50207">MAIVIDDFAGRRVHMIGVGGSSMSGLAGLLRQRGYEVTGSDNYDSYLVAAVRSAGIPVTIGHRAENVHGADLVVFSAAIAPENPERQEAQRLGIAQMERSVLLGQLMRGYREAVCVAGTHGKTSTTAMLARALVECGLDPSVHLGGSFDFIGGSTRVGGHGVFVAEACEFHASFLEMQPTVAVVLNVEEDHLDYYRDIDHIAQTFARFVSLVPPHGVCAVNGDDPRARALLEGLPCRRITFGVGERNDWRAVGLTYDEQGRASFDAAFRGEVRAHVALRVPGAFNVLNALAALAAADAVGADAACAAESLGRFENVHRRFEHTGTVDGVALYHDYGHNPAEMRGALSVATLQPHKTLWAVMQPHTYSRVKRLFADYIHCCDAADEILITDIYAARESDPGDIHSGMLVDAIAKTGQRVHWTPTFDDTEAYLRAHWQPGDLVLTMGCGNINVLNDQIARHGDGWKA</sequence>
<evidence type="ECO:0000256" key="13">
    <source>
        <dbReference type="ARBA" id="ARBA00047833"/>
    </source>
</evidence>
<keyword evidence="8 14" id="KW-0067">ATP-binding</keyword>
<keyword evidence="12 14" id="KW-0961">Cell wall biogenesis/degradation</keyword>
<keyword evidence="9 14" id="KW-0133">Cell shape</keyword>
<evidence type="ECO:0000256" key="12">
    <source>
        <dbReference type="ARBA" id="ARBA00023316"/>
    </source>
</evidence>
<evidence type="ECO:0000256" key="3">
    <source>
        <dbReference type="ARBA" id="ARBA00012211"/>
    </source>
</evidence>
<dbReference type="Gene3D" id="3.90.190.20">
    <property type="entry name" value="Mur ligase, C-terminal domain"/>
    <property type="match status" value="1"/>
</dbReference>
<dbReference type="InterPro" id="IPR000713">
    <property type="entry name" value="Mur_ligase_N"/>
</dbReference>
<dbReference type="GO" id="GO:0008360">
    <property type="term" value="P:regulation of cell shape"/>
    <property type="evidence" value="ECO:0007669"/>
    <property type="project" value="UniProtKB-KW"/>
</dbReference>
<dbReference type="Gene3D" id="3.40.50.720">
    <property type="entry name" value="NAD(P)-binding Rossmann-like Domain"/>
    <property type="match status" value="1"/>
</dbReference>
<evidence type="ECO:0000256" key="4">
    <source>
        <dbReference type="ARBA" id="ARBA00022490"/>
    </source>
</evidence>
<keyword evidence="5 14" id="KW-0436">Ligase</keyword>
<evidence type="ECO:0000256" key="1">
    <source>
        <dbReference type="ARBA" id="ARBA00004496"/>
    </source>
</evidence>
<keyword evidence="4 14" id="KW-0963">Cytoplasm</keyword>
<comment type="pathway">
    <text evidence="2 14">Cell wall biogenesis; peptidoglycan biosynthesis.</text>
</comment>
<name>A0A9D0YV64_9FIRM</name>
<evidence type="ECO:0000256" key="8">
    <source>
        <dbReference type="ARBA" id="ARBA00022840"/>
    </source>
</evidence>
<evidence type="ECO:0000256" key="7">
    <source>
        <dbReference type="ARBA" id="ARBA00022741"/>
    </source>
</evidence>
<keyword evidence="11 14" id="KW-0131">Cell cycle</keyword>
<dbReference type="GO" id="GO:0051301">
    <property type="term" value="P:cell division"/>
    <property type="evidence" value="ECO:0007669"/>
    <property type="project" value="UniProtKB-KW"/>
</dbReference>
<dbReference type="Pfam" id="PF08245">
    <property type="entry name" value="Mur_ligase_M"/>
    <property type="match status" value="1"/>
</dbReference>
<evidence type="ECO:0000256" key="2">
    <source>
        <dbReference type="ARBA" id="ARBA00004752"/>
    </source>
</evidence>
<dbReference type="InterPro" id="IPR036565">
    <property type="entry name" value="Mur-like_cat_sf"/>
</dbReference>
<dbReference type="PANTHER" id="PTHR43445">
    <property type="entry name" value="UDP-N-ACETYLMURAMATE--L-ALANINE LIGASE-RELATED"/>
    <property type="match status" value="1"/>
</dbReference>
<feature type="binding site" evidence="14">
    <location>
        <begin position="118"/>
        <end position="124"/>
    </location>
    <ligand>
        <name>ATP</name>
        <dbReference type="ChEBI" id="CHEBI:30616"/>
    </ligand>
</feature>
<dbReference type="EMBL" id="DVFI01000054">
    <property type="protein sequence ID" value="HIQ62687.1"/>
    <property type="molecule type" value="Genomic_DNA"/>
</dbReference>
<accession>A0A9D0YV64</accession>
<dbReference type="InterPro" id="IPR005758">
    <property type="entry name" value="UDP-N-AcMur_Ala_ligase_MurC"/>
</dbReference>
<dbReference type="GO" id="GO:0005524">
    <property type="term" value="F:ATP binding"/>
    <property type="evidence" value="ECO:0007669"/>
    <property type="project" value="UniProtKB-UniRule"/>
</dbReference>
<keyword evidence="7 14" id="KW-0547">Nucleotide-binding</keyword>
<dbReference type="HAMAP" id="MF_00046">
    <property type="entry name" value="MurC"/>
    <property type="match status" value="1"/>
</dbReference>
<evidence type="ECO:0000256" key="9">
    <source>
        <dbReference type="ARBA" id="ARBA00022960"/>
    </source>
</evidence>
<comment type="subcellular location">
    <subcellularLocation>
        <location evidence="1 14">Cytoplasm</location>
    </subcellularLocation>
</comment>
<evidence type="ECO:0000259" key="16">
    <source>
        <dbReference type="Pfam" id="PF02875"/>
    </source>
</evidence>
<dbReference type="PANTHER" id="PTHR43445:SF3">
    <property type="entry name" value="UDP-N-ACETYLMURAMATE--L-ALANINE LIGASE"/>
    <property type="match status" value="1"/>
</dbReference>
<dbReference type="InterPro" id="IPR013221">
    <property type="entry name" value="Mur_ligase_cen"/>
</dbReference>
<dbReference type="NCBIfam" id="TIGR01082">
    <property type="entry name" value="murC"/>
    <property type="match status" value="1"/>
</dbReference>
<protein>
    <recommendedName>
        <fullName evidence="3 14">UDP-N-acetylmuramate--L-alanine ligase</fullName>
        <ecNumber evidence="3 14">6.3.2.8</ecNumber>
    </recommendedName>
    <alternativeName>
        <fullName evidence="14">UDP-N-acetylmuramoyl-L-alanine synthetase</fullName>
    </alternativeName>
</protein>
<evidence type="ECO:0000256" key="6">
    <source>
        <dbReference type="ARBA" id="ARBA00022618"/>
    </source>
</evidence>
<dbReference type="GO" id="GO:0071555">
    <property type="term" value="P:cell wall organization"/>
    <property type="evidence" value="ECO:0007669"/>
    <property type="project" value="UniProtKB-KW"/>
</dbReference>
<evidence type="ECO:0000256" key="14">
    <source>
        <dbReference type="HAMAP-Rule" id="MF_00046"/>
    </source>
</evidence>
<gene>
    <name evidence="14 18" type="primary">murC</name>
    <name evidence="18" type="ORF">IAA66_03755</name>
</gene>
<dbReference type="GO" id="GO:0008763">
    <property type="term" value="F:UDP-N-acetylmuramate-L-alanine ligase activity"/>
    <property type="evidence" value="ECO:0007669"/>
    <property type="project" value="UniProtKB-UniRule"/>
</dbReference>
<dbReference type="SUPFAM" id="SSF53244">
    <property type="entry name" value="MurD-like peptide ligases, peptide-binding domain"/>
    <property type="match status" value="1"/>
</dbReference>
<evidence type="ECO:0000256" key="11">
    <source>
        <dbReference type="ARBA" id="ARBA00023306"/>
    </source>
</evidence>
<reference evidence="18" key="1">
    <citation type="submission" date="2020-10" db="EMBL/GenBank/DDBJ databases">
        <authorList>
            <person name="Gilroy R."/>
        </authorList>
    </citation>
    <scope>NUCLEOTIDE SEQUENCE</scope>
    <source>
        <strain evidence="18">ChiHile30-977</strain>
    </source>
</reference>
<evidence type="ECO:0000256" key="10">
    <source>
        <dbReference type="ARBA" id="ARBA00022984"/>
    </source>
</evidence>
<keyword evidence="6 14" id="KW-0132">Cell division</keyword>
<dbReference type="EC" id="6.3.2.8" evidence="3 14"/>
<dbReference type="Pfam" id="PF01225">
    <property type="entry name" value="Mur_ligase"/>
    <property type="match status" value="1"/>
</dbReference>
<evidence type="ECO:0000313" key="18">
    <source>
        <dbReference type="EMBL" id="HIQ62687.1"/>
    </source>
</evidence>
<dbReference type="GO" id="GO:0005737">
    <property type="term" value="C:cytoplasm"/>
    <property type="evidence" value="ECO:0007669"/>
    <property type="project" value="UniProtKB-SubCell"/>
</dbReference>
<dbReference type="Proteomes" id="UP000886819">
    <property type="component" value="Unassembled WGS sequence"/>
</dbReference>
<feature type="domain" description="Mur ligase N-terminal catalytic" evidence="15">
    <location>
        <begin position="13"/>
        <end position="111"/>
    </location>
</feature>
<evidence type="ECO:0000313" key="19">
    <source>
        <dbReference type="Proteomes" id="UP000886819"/>
    </source>
</evidence>
<dbReference type="InterPro" id="IPR050061">
    <property type="entry name" value="MurCDEF_pg_biosynth"/>
</dbReference>
<dbReference type="InterPro" id="IPR004101">
    <property type="entry name" value="Mur_ligase_C"/>
</dbReference>
<reference evidence="18" key="2">
    <citation type="journal article" date="2021" name="PeerJ">
        <title>Extensive microbial diversity within the chicken gut microbiome revealed by metagenomics and culture.</title>
        <authorList>
            <person name="Gilroy R."/>
            <person name="Ravi A."/>
            <person name="Getino M."/>
            <person name="Pursley I."/>
            <person name="Horton D.L."/>
            <person name="Alikhan N.F."/>
            <person name="Baker D."/>
            <person name="Gharbi K."/>
            <person name="Hall N."/>
            <person name="Watson M."/>
            <person name="Adriaenssens E.M."/>
            <person name="Foster-Nyarko E."/>
            <person name="Jarju S."/>
            <person name="Secka A."/>
            <person name="Antonio M."/>
            <person name="Oren A."/>
            <person name="Chaudhuri R.R."/>
            <person name="La Ragione R."/>
            <person name="Hildebrand F."/>
            <person name="Pallen M.J."/>
        </authorList>
    </citation>
    <scope>NUCLEOTIDE SEQUENCE</scope>
    <source>
        <strain evidence="18">ChiHile30-977</strain>
    </source>
</reference>